<dbReference type="GO" id="GO:0036440">
    <property type="term" value="F:citrate synthase activity"/>
    <property type="evidence" value="ECO:0007669"/>
    <property type="project" value="UniProtKB-EC"/>
</dbReference>
<dbReference type="HOGENOM" id="CLU_025068_2_1_2"/>
<reference evidence="9 10" key="1">
    <citation type="journal article" date="2012" name="Environ. Microbiol.">
        <title>The genome of the ammonia-oxidizing Candidatus Nitrososphaera gargensis: insights into metabolic versatility and environmental adaptations.</title>
        <authorList>
            <person name="Spang A."/>
            <person name="Poehlein A."/>
            <person name="Offre P."/>
            <person name="Zumbragel S."/>
            <person name="Haider S."/>
            <person name="Rychlik N."/>
            <person name="Nowka B."/>
            <person name="Schmeisser C."/>
            <person name="Lebedeva E.V."/>
            <person name="Rattei T."/>
            <person name="Bohm C."/>
            <person name="Schmid M."/>
            <person name="Galushko A."/>
            <person name="Hatzenpichler R."/>
            <person name="Weinmaier T."/>
            <person name="Daniel R."/>
            <person name="Schleper C."/>
            <person name="Spieck E."/>
            <person name="Streit W."/>
            <person name="Wagner M."/>
        </authorList>
    </citation>
    <scope>NUCLEOTIDE SEQUENCE [LARGE SCALE GENOMIC DNA]</scope>
    <source>
        <strain evidence="10">Ga9.2</strain>
    </source>
</reference>
<comment type="pathway">
    <text evidence="1">Carbohydrate metabolism; tricarboxylic acid cycle.</text>
</comment>
<dbReference type="EMBL" id="CP002408">
    <property type="protein sequence ID" value="AFU57320.1"/>
    <property type="molecule type" value="Genomic_DNA"/>
</dbReference>
<dbReference type="SUPFAM" id="SSF48256">
    <property type="entry name" value="Citrate synthase"/>
    <property type="match status" value="1"/>
</dbReference>
<evidence type="ECO:0000313" key="9">
    <source>
        <dbReference type="EMBL" id="AFU57320.1"/>
    </source>
</evidence>
<dbReference type="GO" id="GO:0005737">
    <property type="term" value="C:cytoplasm"/>
    <property type="evidence" value="ECO:0007669"/>
    <property type="project" value="InterPro"/>
</dbReference>
<dbReference type="KEGG" id="nga:Ngar_c03720"/>
<dbReference type="InterPro" id="IPR011278">
    <property type="entry name" value="2-MeCitrate/Citrate_synth_II"/>
</dbReference>
<gene>
    <name evidence="9" type="primary">gltA</name>
    <name evidence="9" type="ordered locus">Ngar_c03720</name>
</gene>
<evidence type="ECO:0000256" key="3">
    <source>
        <dbReference type="ARBA" id="ARBA00022532"/>
    </source>
</evidence>
<evidence type="ECO:0000256" key="6">
    <source>
        <dbReference type="PIRNR" id="PIRNR001369"/>
    </source>
</evidence>
<name>K0ICJ4_NITGG</name>
<keyword evidence="4 6" id="KW-0808">Transferase</keyword>
<dbReference type="Pfam" id="PF00285">
    <property type="entry name" value="Citrate_synt"/>
    <property type="match status" value="1"/>
</dbReference>
<dbReference type="InterPro" id="IPR016143">
    <property type="entry name" value="Citrate_synth-like_sm_a-sub"/>
</dbReference>
<evidence type="ECO:0000256" key="8">
    <source>
        <dbReference type="RuleBase" id="RU000441"/>
    </source>
</evidence>
<dbReference type="AlphaFoldDB" id="K0ICJ4"/>
<comment type="similarity">
    <text evidence="2 6 8">Belongs to the citrate synthase family.</text>
</comment>
<dbReference type="NCBIfam" id="TIGR01800">
    <property type="entry name" value="cit_synth_II"/>
    <property type="match status" value="1"/>
</dbReference>
<dbReference type="Proteomes" id="UP000008037">
    <property type="component" value="Chromosome"/>
</dbReference>
<dbReference type="Gene3D" id="1.10.580.10">
    <property type="entry name" value="Citrate Synthase, domain 1"/>
    <property type="match status" value="1"/>
</dbReference>
<protein>
    <recommendedName>
        <fullName evidence="6 8">Citrate synthase</fullName>
        <ecNumber evidence="6">2.3.3.16</ecNumber>
    </recommendedName>
</protein>
<comment type="catalytic activity">
    <reaction evidence="5 6">
        <text>oxaloacetate + acetyl-CoA + H2O = citrate + CoA + H(+)</text>
        <dbReference type="Rhea" id="RHEA:16845"/>
        <dbReference type="ChEBI" id="CHEBI:15377"/>
        <dbReference type="ChEBI" id="CHEBI:15378"/>
        <dbReference type="ChEBI" id="CHEBI:16452"/>
        <dbReference type="ChEBI" id="CHEBI:16947"/>
        <dbReference type="ChEBI" id="CHEBI:57287"/>
        <dbReference type="ChEBI" id="CHEBI:57288"/>
        <dbReference type="EC" id="2.3.3.16"/>
    </reaction>
</comment>
<dbReference type="InParanoid" id="K0ICJ4"/>
<dbReference type="GO" id="GO:0006099">
    <property type="term" value="P:tricarboxylic acid cycle"/>
    <property type="evidence" value="ECO:0007669"/>
    <property type="project" value="UniProtKB-UniPathway"/>
</dbReference>
<keyword evidence="3" id="KW-0816">Tricarboxylic acid cycle</keyword>
<proteinExistence type="inferred from homology"/>
<dbReference type="GeneID" id="13796548"/>
<dbReference type="PANTHER" id="PTHR11739">
    <property type="entry name" value="CITRATE SYNTHASE"/>
    <property type="match status" value="1"/>
</dbReference>
<dbReference type="STRING" id="1237085.Ngar_c03720"/>
<dbReference type="FunCoup" id="K0ICJ4">
    <property type="interactions" value="176"/>
</dbReference>
<dbReference type="OrthoDB" id="21302at2157"/>
<dbReference type="InterPro" id="IPR024176">
    <property type="entry name" value="Citrate_synthase_bac-typ"/>
</dbReference>
<accession>K0ICJ4</accession>
<dbReference type="EC" id="2.3.3.16" evidence="6"/>
<dbReference type="Gene3D" id="1.10.230.10">
    <property type="entry name" value="Cytochrome P450-Terp, domain 2"/>
    <property type="match status" value="1"/>
</dbReference>
<organism evidence="9 10">
    <name type="scientific">Nitrososphaera gargensis (strain Ga9.2)</name>
    <dbReference type="NCBI Taxonomy" id="1237085"/>
    <lineage>
        <taxon>Archaea</taxon>
        <taxon>Nitrososphaerota</taxon>
        <taxon>Nitrososphaeria</taxon>
        <taxon>Nitrososphaerales</taxon>
        <taxon>Nitrososphaeraceae</taxon>
        <taxon>Nitrososphaera</taxon>
    </lineage>
</organism>
<dbReference type="InterPro" id="IPR036969">
    <property type="entry name" value="Citrate_synthase_sf"/>
</dbReference>
<evidence type="ECO:0000256" key="5">
    <source>
        <dbReference type="ARBA" id="ARBA00049288"/>
    </source>
</evidence>
<dbReference type="UniPathway" id="UPA00223"/>
<evidence type="ECO:0000256" key="7">
    <source>
        <dbReference type="PIRSR" id="PIRSR001369-1"/>
    </source>
</evidence>
<keyword evidence="9" id="KW-0012">Acyltransferase</keyword>
<evidence type="ECO:0000256" key="1">
    <source>
        <dbReference type="ARBA" id="ARBA00005163"/>
    </source>
</evidence>
<dbReference type="PATRIC" id="fig|1237085.11.peg.359"/>
<sequence>MDARNIGLRNIEVADTKICSIDGENGKLIYRGYDILDLVKHSTFEETAYLLLFGELPTASQLKDFSRRLTEARGIPEPLIKNLKNRPKRAQPMDVLQSCVSELADYDLNIEDSSKEAHVRRAITLIAKIPAIVAAWNRVRNGQHVVDPLEEGSHAANFLYMLRGVEPSAEEVKVMDICLILHAEHSFNASTFAAREIASTRAHMYACISGAVGALSGELHGGANVQVMKMLLEIADPANVDKWVASRLQSGGRIMGMGHAVYRTTDPRADVLARLSKEISREKNNKWYEITERVERATKKYMLEHKRQAIYPNVDLYSASLYYSMGIPMDLNTPIFAISRIAGWSAHVIEEKFAEAAPKPALYRPKAVYVGKYCGPMGCEYTPLSGRQEQQHTS</sequence>
<dbReference type="RefSeq" id="WP_015017867.1">
    <property type="nucleotide sequence ID" value="NC_018719.1"/>
</dbReference>
<evidence type="ECO:0000313" key="10">
    <source>
        <dbReference type="Proteomes" id="UP000008037"/>
    </source>
</evidence>
<dbReference type="InterPro" id="IPR016142">
    <property type="entry name" value="Citrate_synth-like_lrg_a-sub"/>
</dbReference>
<evidence type="ECO:0000256" key="4">
    <source>
        <dbReference type="ARBA" id="ARBA00022679"/>
    </source>
</evidence>
<dbReference type="PRINTS" id="PR00143">
    <property type="entry name" value="CITRTSNTHASE"/>
</dbReference>
<evidence type="ECO:0000256" key="2">
    <source>
        <dbReference type="ARBA" id="ARBA00010566"/>
    </source>
</evidence>
<dbReference type="PANTHER" id="PTHR11739:SF4">
    <property type="entry name" value="CITRATE SYNTHASE, PEROXISOMAL"/>
    <property type="match status" value="1"/>
</dbReference>
<dbReference type="PIRSF" id="PIRSF001369">
    <property type="entry name" value="Citrate_synth"/>
    <property type="match status" value="1"/>
</dbReference>
<keyword evidence="10" id="KW-1185">Reference proteome</keyword>
<feature type="active site" evidence="7">
    <location>
        <position position="259"/>
    </location>
</feature>
<feature type="active site" evidence="7">
    <location>
        <position position="315"/>
    </location>
</feature>
<dbReference type="GO" id="GO:0005975">
    <property type="term" value="P:carbohydrate metabolic process"/>
    <property type="evidence" value="ECO:0007669"/>
    <property type="project" value="TreeGrafter"/>
</dbReference>
<dbReference type="InterPro" id="IPR002020">
    <property type="entry name" value="Citrate_synthase"/>
</dbReference>